<accession>A0A7X5VHZ3</accession>
<dbReference type="Gene3D" id="2.60.120.10">
    <property type="entry name" value="Jelly Rolls"/>
    <property type="match status" value="1"/>
</dbReference>
<organism evidence="1 2">
    <name type="scientific">Kribbella shirazensis</name>
    <dbReference type="NCBI Taxonomy" id="1105143"/>
    <lineage>
        <taxon>Bacteria</taxon>
        <taxon>Bacillati</taxon>
        <taxon>Actinomycetota</taxon>
        <taxon>Actinomycetes</taxon>
        <taxon>Propionibacteriales</taxon>
        <taxon>Kribbellaceae</taxon>
        <taxon>Kribbella</taxon>
    </lineage>
</organism>
<protein>
    <submittedName>
        <fullName evidence="1">Quercetin dioxygenase-like cupin family protein</fullName>
    </submittedName>
</protein>
<dbReference type="InterPro" id="IPR011051">
    <property type="entry name" value="RmlC_Cupin_sf"/>
</dbReference>
<comment type="caution">
    <text evidence="1">The sequence shown here is derived from an EMBL/GenBank/DDBJ whole genome shotgun (WGS) entry which is preliminary data.</text>
</comment>
<dbReference type="RefSeq" id="WP_167215898.1">
    <property type="nucleotide sequence ID" value="NZ_JAASRO010000001.1"/>
</dbReference>
<dbReference type="InterPro" id="IPR014710">
    <property type="entry name" value="RmlC-like_jellyroll"/>
</dbReference>
<proteinExistence type="predicted"/>
<sequence length="108" mass="11894">MNHDSSLPEAIRALPAISDDLHTTRRLSAPGCEMLFVTARAGYEHSMHAHDTDDVNWVVSGGLTLSTEDGDRHVGPTEWYELRPGQPHGVRFDADSMVIELRFAAPLA</sequence>
<keyword evidence="2" id="KW-1185">Reference proteome</keyword>
<name>A0A7X5VHZ3_9ACTN</name>
<evidence type="ECO:0000313" key="1">
    <source>
        <dbReference type="EMBL" id="NIK61409.1"/>
    </source>
</evidence>
<keyword evidence="1" id="KW-0223">Dioxygenase</keyword>
<reference evidence="1 2" key="1">
    <citation type="submission" date="2020-03" db="EMBL/GenBank/DDBJ databases">
        <title>Sequencing the genomes of 1000 actinobacteria strains.</title>
        <authorList>
            <person name="Klenk H.-P."/>
        </authorList>
    </citation>
    <scope>NUCLEOTIDE SEQUENCE [LARGE SCALE GENOMIC DNA]</scope>
    <source>
        <strain evidence="1 2">DSM 45490</strain>
    </source>
</reference>
<dbReference type="SUPFAM" id="SSF51182">
    <property type="entry name" value="RmlC-like cupins"/>
    <property type="match status" value="1"/>
</dbReference>
<dbReference type="AlphaFoldDB" id="A0A7X5VHZ3"/>
<evidence type="ECO:0000313" key="2">
    <source>
        <dbReference type="Proteomes" id="UP000555407"/>
    </source>
</evidence>
<keyword evidence="1" id="KW-0560">Oxidoreductase</keyword>
<dbReference type="EMBL" id="JAASRO010000001">
    <property type="protein sequence ID" value="NIK61409.1"/>
    <property type="molecule type" value="Genomic_DNA"/>
</dbReference>
<gene>
    <name evidence="1" type="ORF">BJY22_007126</name>
</gene>
<dbReference type="GO" id="GO:0051213">
    <property type="term" value="F:dioxygenase activity"/>
    <property type="evidence" value="ECO:0007669"/>
    <property type="project" value="UniProtKB-KW"/>
</dbReference>
<dbReference type="Proteomes" id="UP000555407">
    <property type="component" value="Unassembled WGS sequence"/>
</dbReference>